<dbReference type="Proteomes" id="UP001217476">
    <property type="component" value="Chromosome"/>
</dbReference>
<gene>
    <name evidence="2" type="ORF">P0Y65_15785</name>
</gene>
<organism evidence="2 3">
    <name type="scientific">Candidatus Devosia phytovorans</name>
    <dbReference type="NCBI Taxonomy" id="3121372"/>
    <lineage>
        <taxon>Bacteria</taxon>
        <taxon>Pseudomonadati</taxon>
        <taxon>Pseudomonadota</taxon>
        <taxon>Alphaproteobacteria</taxon>
        <taxon>Hyphomicrobiales</taxon>
        <taxon>Devosiaceae</taxon>
        <taxon>Devosia</taxon>
    </lineage>
</organism>
<sequence>MSEAIVAPTPTTATTPVLQRMQGRVDAIDAGHVFGWAWHAERPTERLTIEAIYDGRVIATATADRARVDLRRNGIGDGSYAFDIQVDDNLPDLLQRLSIRAVASDAEAITLRIPSSDERAAEAAVAVPLARVLERMELLIAAQRQTQFGQREMTTRIDALAGEEGQIGLAVSQVASAQSDLATRVTSLEVFLSRFDVTLGGFDRSLKTLQKVGSSEVKPLVIMLATMLGFVTGAVLVMFLK</sequence>
<evidence type="ECO:0000256" key="1">
    <source>
        <dbReference type="SAM" id="Phobius"/>
    </source>
</evidence>
<evidence type="ECO:0000313" key="3">
    <source>
        <dbReference type="Proteomes" id="UP001217476"/>
    </source>
</evidence>
<feature type="transmembrane region" description="Helical" evidence="1">
    <location>
        <begin position="220"/>
        <end position="240"/>
    </location>
</feature>
<keyword evidence="1" id="KW-0812">Transmembrane</keyword>
<dbReference type="AlphaFoldDB" id="A0AAJ6AZZ1"/>
<reference evidence="2" key="1">
    <citation type="submission" date="2023-03" db="EMBL/GenBank/DDBJ databases">
        <title>Andean soil-derived lignocellulolytic bacterial consortium as a source of novel taxa and putative plastic-active enzymes.</title>
        <authorList>
            <person name="Diaz-Garcia L."/>
            <person name="Chuvochina M."/>
            <person name="Feuerriegel G."/>
            <person name="Bunk B."/>
            <person name="Sproer C."/>
            <person name="Streit W.R."/>
            <person name="Rodriguez L.M."/>
            <person name="Overmann J."/>
            <person name="Jimenez D.J."/>
        </authorList>
    </citation>
    <scope>NUCLEOTIDE SEQUENCE</scope>
    <source>
        <strain evidence="2">MAG 4196</strain>
    </source>
</reference>
<keyword evidence="1" id="KW-0472">Membrane</keyword>
<proteinExistence type="predicted"/>
<keyword evidence="1" id="KW-1133">Transmembrane helix</keyword>
<dbReference type="EMBL" id="CP119312">
    <property type="protein sequence ID" value="WEK03639.1"/>
    <property type="molecule type" value="Genomic_DNA"/>
</dbReference>
<name>A0AAJ6AZZ1_9HYPH</name>
<evidence type="ECO:0000313" key="2">
    <source>
        <dbReference type="EMBL" id="WEK03639.1"/>
    </source>
</evidence>
<accession>A0AAJ6AZZ1</accession>
<protein>
    <submittedName>
        <fullName evidence="2">Uncharacterized protein</fullName>
    </submittedName>
</protein>